<evidence type="ECO:0000256" key="1">
    <source>
        <dbReference type="SAM" id="MobiDB-lite"/>
    </source>
</evidence>
<evidence type="ECO:0000313" key="3">
    <source>
        <dbReference type="Proteomes" id="UP000015106"/>
    </source>
</evidence>
<evidence type="ECO:0000313" key="2">
    <source>
        <dbReference type="EnsemblPlants" id="TuG1812G0200003646.01.T02.cds445843"/>
    </source>
</evidence>
<reference evidence="2" key="2">
    <citation type="submission" date="2018-03" db="EMBL/GenBank/DDBJ databases">
        <title>The Triticum urartu genome reveals the dynamic nature of wheat genome evolution.</title>
        <authorList>
            <person name="Ling H."/>
            <person name="Ma B."/>
            <person name="Shi X."/>
            <person name="Liu H."/>
            <person name="Dong L."/>
            <person name="Sun H."/>
            <person name="Cao Y."/>
            <person name="Gao Q."/>
            <person name="Zheng S."/>
            <person name="Li Y."/>
            <person name="Yu Y."/>
            <person name="Du H."/>
            <person name="Qi M."/>
            <person name="Li Y."/>
            <person name="Yu H."/>
            <person name="Cui Y."/>
            <person name="Wang N."/>
            <person name="Chen C."/>
            <person name="Wu H."/>
            <person name="Zhao Y."/>
            <person name="Zhang J."/>
            <person name="Li Y."/>
            <person name="Zhou W."/>
            <person name="Zhang B."/>
            <person name="Hu W."/>
            <person name="Eijk M."/>
            <person name="Tang J."/>
            <person name="Witsenboer H."/>
            <person name="Zhao S."/>
            <person name="Li Z."/>
            <person name="Zhang A."/>
            <person name="Wang D."/>
            <person name="Liang C."/>
        </authorList>
    </citation>
    <scope>NUCLEOTIDE SEQUENCE [LARGE SCALE GENOMIC DNA]</scope>
    <source>
        <strain evidence="2">cv. G1812</strain>
    </source>
</reference>
<gene>
    <name evidence="2" type="primary">LOC125538503</name>
</gene>
<feature type="compositionally biased region" description="Low complexity" evidence="1">
    <location>
        <begin position="117"/>
        <end position="138"/>
    </location>
</feature>
<proteinExistence type="predicted"/>
<organism evidence="2 3">
    <name type="scientific">Triticum urartu</name>
    <name type="common">Red wild einkorn</name>
    <name type="synonym">Crithodium urartu</name>
    <dbReference type="NCBI Taxonomy" id="4572"/>
    <lineage>
        <taxon>Eukaryota</taxon>
        <taxon>Viridiplantae</taxon>
        <taxon>Streptophyta</taxon>
        <taxon>Embryophyta</taxon>
        <taxon>Tracheophyta</taxon>
        <taxon>Spermatophyta</taxon>
        <taxon>Magnoliopsida</taxon>
        <taxon>Liliopsida</taxon>
        <taxon>Poales</taxon>
        <taxon>Poaceae</taxon>
        <taxon>BOP clade</taxon>
        <taxon>Pooideae</taxon>
        <taxon>Triticodae</taxon>
        <taxon>Triticeae</taxon>
        <taxon>Triticinae</taxon>
        <taxon>Triticum</taxon>
    </lineage>
</organism>
<dbReference type="AlphaFoldDB" id="A0A8R7PGT8"/>
<reference evidence="3" key="1">
    <citation type="journal article" date="2013" name="Nature">
        <title>Draft genome of the wheat A-genome progenitor Triticum urartu.</title>
        <authorList>
            <person name="Ling H.Q."/>
            <person name="Zhao S."/>
            <person name="Liu D."/>
            <person name="Wang J."/>
            <person name="Sun H."/>
            <person name="Zhang C."/>
            <person name="Fan H."/>
            <person name="Li D."/>
            <person name="Dong L."/>
            <person name="Tao Y."/>
            <person name="Gao C."/>
            <person name="Wu H."/>
            <person name="Li Y."/>
            <person name="Cui Y."/>
            <person name="Guo X."/>
            <person name="Zheng S."/>
            <person name="Wang B."/>
            <person name="Yu K."/>
            <person name="Liang Q."/>
            <person name="Yang W."/>
            <person name="Lou X."/>
            <person name="Chen J."/>
            <person name="Feng M."/>
            <person name="Jian J."/>
            <person name="Zhang X."/>
            <person name="Luo G."/>
            <person name="Jiang Y."/>
            <person name="Liu J."/>
            <person name="Wang Z."/>
            <person name="Sha Y."/>
            <person name="Zhang B."/>
            <person name="Wu H."/>
            <person name="Tang D."/>
            <person name="Shen Q."/>
            <person name="Xue P."/>
            <person name="Zou S."/>
            <person name="Wang X."/>
            <person name="Liu X."/>
            <person name="Wang F."/>
            <person name="Yang Y."/>
            <person name="An X."/>
            <person name="Dong Z."/>
            <person name="Zhang K."/>
            <person name="Zhang X."/>
            <person name="Luo M.C."/>
            <person name="Dvorak J."/>
            <person name="Tong Y."/>
            <person name="Wang J."/>
            <person name="Yang H."/>
            <person name="Li Z."/>
            <person name="Wang D."/>
            <person name="Zhang A."/>
            <person name="Wang J."/>
        </authorList>
    </citation>
    <scope>NUCLEOTIDE SEQUENCE</scope>
    <source>
        <strain evidence="3">cv. G1812</strain>
    </source>
</reference>
<sequence length="147" mass="15805">TQTELGLGGKLEPKPAILLVSIVRESSPPKSIRNPSRRPPGSHRQRLNAGVPRSSIHLSSPVRGLWKAKVVVRVLPAPLRWRKMLVVGLRWPTSFPSARTSSGCSWAARTAKPLRRPATGHGCCAPPAAPSPGTSSSKSKVRSLRLC</sequence>
<accession>A0A8R7PGT8</accession>
<feature type="region of interest" description="Disordered" evidence="1">
    <location>
        <begin position="27"/>
        <end position="55"/>
    </location>
</feature>
<dbReference type="Proteomes" id="UP000015106">
    <property type="component" value="Chromosome 2"/>
</dbReference>
<feature type="region of interest" description="Disordered" evidence="1">
    <location>
        <begin position="116"/>
        <end position="147"/>
    </location>
</feature>
<name>A0A8R7PGT8_TRIUA</name>
<reference evidence="2" key="3">
    <citation type="submission" date="2022-06" db="UniProtKB">
        <authorList>
            <consortium name="EnsemblPlants"/>
        </authorList>
    </citation>
    <scope>IDENTIFICATION</scope>
</reference>
<protein>
    <submittedName>
        <fullName evidence="2">Uncharacterized protein</fullName>
    </submittedName>
</protein>
<keyword evidence="3" id="KW-1185">Reference proteome</keyword>
<dbReference type="EnsemblPlants" id="TuG1812G0200003646.01.T02">
    <property type="protein sequence ID" value="TuG1812G0200003646.01.T02.cds445843"/>
    <property type="gene ID" value="TuG1812G0200003646.01"/>
</dbReference>
<dbReference type="Gramene" id="TuG1812G0200003646.01.T02">
    <property type="protein sequence ID" value="TuG1812G0200003646.01.T02.cds445843"/>
    <property type="gene ID" value="TuG1812G0200003646.01"/>
</dbReference>